<proteinExistence type="predicted"/>
<protein>
    <submittedName>
        <fullName evidence="1">Uncharacterized protein</fullName>
    </submittedName>
</protein>
<organism evidence="1">
    <name type="scientific">Caudovirales sp. ctUJJ3</name>
    <dbReference type="NCBI Taxonomy" id="2826777"/>
    <lineage>
        <taxon>Viruses</taxon>
        <taxon>Duplodnaviria</taxon>
        <taxon>Heunggongvirae</taxon>
        <taxon>Uroviricota</taxon>
        <taxon>Caudoviricetes</taxon>
    </lineage>
</organism>
<name>A0A8S5NG40_9CAUD</name>
<reference evidence="1" key="1">
    <citation type="journal article" date="2021" name="Proc. Natl. Acad. Sci. U.S.A.">
        <title>A Catalog of Tens of Thousands of Viruses from Human Metagenomes Reveals Hidden Associations with Chronic Diseases.</title>
        <authorList>
            <person name="Tisza M.J."/>
            <person name="Buck C.B."/>
        </authorList>
    </citation>
    <scope>NUCLEOTIDE SEQUENCE</scope>
    <source>
        <strain evidence="1">CtUJJ3</strain>
    </source>
</reference>
<sequence length="40" mass="4451">MRGESRKKKKSNSKIKAWLAELLKDLIVAVTAAIVAKLLE</sequence>
<accession>A0A8S5NG40</accession>
<dbReference type="EMBL" id="BK015154">
    <property type="protein sequence ID" value="DAD93168.1"/>
    <property type="molecule type" value="Genomic_DNA"/>
</dbReference>
<evidence type="ECO:0000313" key="1">
    <source>
        <dbReference type="EMBL" id="DAD93168.1"/>
    </source>
</evidence>